<feature type="compositionally biased region" description="Polar residues" evidence="1">
    <location>
        <begin position="39"/>
        <end position="51"/>
    </location>
</feature>
<feature type="transmembrane region" description="Helical" evidence="2">
    <location>
        <begin position="305"/>
        <end position="323"/>
    </location>
</feature>
<dbReference type="EMBL" id="JAQOWY010000262">
    <property type="protein sequence ID" value="KAK1845711.1"/>
    <property type="molecule type" value="Genomic_DNA"/>
</dbReference>
<comment type="caution">
    <text evidence="3">The sequence shown here is derived from an EMBL/GenBank/DDBJ whole genome shotgun (WGS) entry which is preliminary data.</text>
</comment>
<feature type="transmembrane region" description="Helical" evidence="2">
    <location>
        <begin position="278"/>
        <end position="299"/>
    </location>
</feature>
<keyword evidence="2" id="KW-0472">Membrane</keyword>
<keyword evidence="2" id="KW-0812">Transmembrane</keyword>
<evidence type="ECO:0000313" key="3">
    <source>
        <dbReference type="EMBL" id="KAK1845711.1"/>
    </source>
</evidence>
<keyword evidence="2" id="KW-1133">Transmembrane helix</keyword>
<feature type="transmembrane region" description="Helical" evidence="2">
    <location>
        <begin position="228"/>
        <end position="246"/>
    </location>
</feature>
<sequence>MDTMEPATPDIASLGDSSVTTRLEDQEPIRADASRGTEKQSQAATDTTLPVPSSPIYAPTQADLTKHRRRWIPRISSRLRNTLLSTMGLLELANAGDFAANVWNEIPVPIYAIVFMALGGTLALVVSILALKDTLLSWQNVCFLRNERSALKAERLERLQRSLPTLDVDVLLDTNFRELGSEIANRFGLDICSGFGAFLISIGTYMAIGGANRQAWFASNILSGYLGNAPIALYGLISSGWSAYIFRRASQHRGIAAQLPRLQGSRAVKAIERRTRNVHIYTLVSAVSSVIGGGASMVTATRWEGYVVLIPVILSSMFYNSWLRRNVAYDRPPAGDSLHLTEDAITHELEVAEMTWREIRGQSRPLREVVADATSLEAVTTYLVANDLLEHFCLSLMKSTVVAPVLVSQESTDVTIDAKRLLEMPKEIHPTMIEIANETIKQKGPKHFEYRQRYLAEILGSTLRLSLKAGCGGSMTEC</sequence>
<proteinExistence type="predicted"/>
<feature type="transmembrane region" description="Helical" evidence="2">
    <location>
        <begin position="108"/>
        <end position="131"/>
    </location>
</feature>
<evidence type="ECO:0000313" key="4">
    <source>
        <dbReference type="Proteomes" id="UP001243330"/>
    </source>
</evidence>
<gene>
    <name evidence="3" type="ORF">CCHR01_11670</name>
</gene>
<accession>A0AAD9ACN2</accession>
<keyword evidence="4" id="KW-1185">Reference proteome</keyword>
<feature type="transmembrane region" description="Helical" evidence="2">
    <location>
        <begin position="187"/>
        <end position="208"/>
    </location>
</feature>
<dbReference type="AlphaFoldDB" id="A0AAD9ACN2"/>
<name>A0AAD9ACN2_9PEZI</name>
<evidence type="ECO:0000256" key="2">
    <source>
        <dbReference type="SAM" id="Phobius"/>
    </source>
</evidence>
<feature type="region of interest" description="Disordered" evidence="1">
    <location>
        <begin position="1"/>
        <end position="57"/>
    </location>
</feature>
<reference evidence="3" key="1">
    <citation type="submission" date="2023-01" db="EMBL/GenBank/DDBJ databases">
        <title>Colletotrichum chrysophilum M932 genome sequence.</title>
        <authorList>
            <person name="Baroncelli R."/>
        </authorList>
    </citation>
    <scope>NUCLEOTIDE SEQUENCE</scope>
    <source>
        <strain evidence="3">M932</strain>
    </source>
</reference>
<dbReference type="Proteomes" id="UP001243330">
    <property type="component" value="Unassembled WGS sequence"/>
</dbReference>
<evidence type="ECO:0000256" key="1">
    <source>
        <dbReference type="SAM" id="MobiDB-lite"/>
    </source>
</evidence>
<feature type="compositionally biased region" description="Basic and acidic residues" evidence="1">
    <location>
        <begin position="22"/>
        <end position="38"/>
    </location>
</feature>
<protein>
    <submittedName>
        <fullName evidence="3">Integral membrane protein</fullName>
    </submittedName>
</protein>
<organism evidence="3 4">
    <name type="scientific">Colletotrichum chrysophilum</name>
    <dbReference type="NCBI Taxonomy" id="1836956"/>
    <lineage>
        <taxon>Eukaryota</taxon>
        <taxon>Fungi</taxon>
        <taxon>Dikarya</taxon>
        <taxon>Ascomycota</taxon>
        <taxon>Pezizomycotina</taxon>
        <taxon>Sordariomycetes</taxon>
        <taxon>Hypocreomycetidae</taxon>
        <taxon>Glomerellales</taxon>
        <taxon>Glomerellaceae</taxon>
        <taxon>Colletotrichum</taxon>
        <taxon>Colletotrichum gloeosporioides species complex</taxon>
    </lineage>
</organism>